<dbReference type="Proteomes" id="UP000077521">
    <property type="component" value="Unassembled WGS sequence"/>
</dbReference>
<feature type="compositionally biased region" description="Basic and acidic residues" evidence="1">
    <location>
        <begin position="1"/>
        <end position="10"/>
    </location>
</feature>
<name>A0A177TIA9_9BASI</name>
<evidence type="ECO:0000256" key="1">
    <source>
        <dbReference type="SAM" id="MobiDB-lite"/>
    </source>
</evidence>
<evidence type="ECO:0000313" key="2">
    <source>
        <dbReference type="EMBL" id="KAE8258331.1"/>
    </source>
</evidence>
<dbReference type="AlphaFoldDB" id="A0A177TIA9"/>
<gene>
    <name evidence="2" type="ORF">A4X13_0g1747</name>
</gene>
<keyword evidence="3" id="KW-1185">Reference proteome</keyword>
<reference evidence="2" key="2">
    <citation type="journal article" date="2019" name="IMA Fungus">
        <title>Genome sequencing and comparison of five Tilletia species to identify candidate genes for the detection of regulated species infecting wheat.</title>
        <authorList>
            <person name="Nguyen H.D.T."/>
            <person name="Sultana T."/>
            <person name="Kesanakurti P."/>
            <person name="Hambleton S."/>
        </authorList>
    </citation>
    <scope>NUCLEOTIDE SEQUENCE</scope>
    <source>
        <strain evidence="2">DAOMC 236416</strain>
    </source>
</reference>
<sequence length="132" mass="14087">MTGAKRDKQKAASPAAEEEEHAAASTSTSFFPLAWPIPLPTTDDELVPLADISIEQDLLLNTSNLRSWNPYIDNIITTNAVHAPIHNITPDYTLSQAQIQQLGPRIPSAKQDPQASAYSGSVCVVASTAFGG</sequence>
<dbReference type="EMBL" id="LWDF02000074">
    <property type="protein sequence ID" value="KAE8258331.1"/>
    <property type="molecule type" value="Genomic_DNA"/>
</dbReference>
<evidence type="ECO:0000313" key="3">
    <source>
        <dbReference type="Proteomes" id="UP000077521"/>
    </source>
</evidence>
<feature type="region of interest" description="Disordered" evidence="1">
    <location>
        <begin position="1"/>
        <end position="27"/>
    </location>
</feature>
<reference evidence="2" key="1">
    <citation type="submission" date="2016-04" db="EMBL/GenBank/DDBJ databases">
        <authorList>
            <person name="Nguyen H.D."/>
            <person name="Samba Siva P."/>
            <person name="Cullis J."/>
            <person name="Levesque C.A."/>
            <person name="Hambleton S."/>
        </authorList>
    </citation>
    <scope>NUCLEOTIDE SEQUENCE</scope>
    <source>
        <strain evidence="2">DAOMC 236416</strain>
    </source>
</reference>
<organism evidence="2 3">
    <name type="scientific">Tilletia indica</name>
    <dbReference type="NCBI Taxonomy" id="43049"/>
    <lineage>
        <taxon>Eukaryota</taxon>
        <taxon>Fungi</taxon>
        <taxon>Dikarya</taxon>
        <taxon>Basidiomycota</taxon>
        <taxon>Ustilaginomycotina</taxon>
        <taxon>Exobasidiomycetes</taxon>
        <taxon>Tilletiales</taxon>
        <taxon>Tilletiaceae</taxon>
        <taxon>Tilletia</taxon>
    </lineage>
</organism>
<protein>
    <submittedName>
        <fullName evidence="2">Uncharacterized protein</fullName>
    </submittedName>
</protein>
<proteinExistence type="predicted"/>
<accession>A0A177TIA9</accession>
<comment type="caution">
    <text evidence="2">The sequence shown here is derived from an EMBL/GenBank/DDBJ whole genome shotgun (WGS) entry which is preliminary data.</text>
</comment>